<keyword evidence="2" id="KW-0812">Transmembrane</keyword>
<name>A0A815Y1K1_9BILA</name>
<keyword evidence="2" id="KW-0472">Membrane</keyword>
<evidence type="ECO:0000256" key="2">
    <source>
        <dbReference type="SAM" id="Phobius"/>
    </source>
</evidence>
<dbReference type="AlphaFoldDB" id="A0A815Y1K1"/>
<feature type="transmembrane region" description="Helical" evidence="2">
    <location>
        <begin position="70"/>
        <end position="93"/>
    </location>
</feature>
<evidence type="ECO:0000256" key="1">
    <source>
        <dbReference type="SAM" id="Coils"/>
    </source>
</evidence>
<dbReference type="Proteomes" id="UP000663855">
    <property type="component" value="Unassembled WGS sequence"/>
</dbReference>
<feature type="coiled-coil region" evidence="1">
    <location>
        <begin position="154"/>
        <end position="189"/>
    </location>
</feature>
<sequence length="244" mass="28205">MATAVPRNIPLLEVPAANPTQLAASYTSSNSNSIKITNGATTARDVNVHLGSVPAVTSAISRGLSTTTKVILILVTCTALVAIVAVPTIYFTLNARLQRKLQAIDVSFQCLSIGSCKKEEPLLQQHPQRVRHRLRRPVLQVRQQQPQQPRQRQLQLLLRLLQQRQQQRQQQQRQQRLRQQQQLRQLQLKLRLPRLAQAPRQQLPLQLKLRLRQQLRRQLRQQRLRQPPLQQPQVSVFLRYLSWC</sequence>
<keyword evidence="1" id="KW-0175">Coiled coil</keyword>
<gene>
    <name evidence="3" type="ORF">CJN711_LOCUS31410</name>
</gene>
<evidence type="ECO:0000313" key="3">
    <source>
        <dbReference type="EMBL" id="CAF1564457.1"/>
    </source>
</evidence>
<dbReference type="EMBL" id="CAJNOV010014944">
    <property type="protein sequence ID" value="CAF1564457.1"/>
    <property type="molecule type" value="Genomic_DNA"/>
</dbReference>
<reference evidence="3" key="1">
    <citation type="submission" date="2021-02" db="EMBL/GenBank/DDBJ databases">
        <authorList>
            <person name="Nowell W R."/>
        </authorList>
    </citation>
    <scope>NUCLEOTIDE SEQUENCE</scope>
</reference>
<evidence type="ECO:0000313" key="4">
    <source>
        <dbReference type="Proteomes" id="UP000663855"/>
    </source>
</evidence>
<organism evidence="3 4">
    <name type="scientific">Rotaria magnacalcarata</name>
    <dbReference type="NCBI Taxonomy" id="392030"/>
    <lineage>
        <taxon>Eukaryota</taxon>
        <taxon>Metazoa</taxon>
        <taxon>Spiralia</taxon>
        <taxon>Gnathifera</taxon>
        <taxon>Rotifera</taxon>
        <taxon>Eurotatoria</taxon>
        <taxon>Bdelloidea</taxon>
        <taxon>Philodinida</taxon>
        <taxon>Philodinidae</taxon>
        <taxon>Rotaria</taxon>
    </lineage>
</organism>
<comment type="caution">
    <text evidence="3">The sequence shown here is derived from an EMBL/GenBank/DDBJ whole genome shotgun (WGS) entry which is preliminary data.</text>
</comment>
<keyword evidence="2" id="KW-1133">Transmembrane helix</keyword>
<proteinExistence type="predicted"/>
<protein>
    <submittedName>
        <fullName evidence="3">Uncharacterized protein</fullName>
    </submittedName>
</protein>
<accession>A0A815Y1K1</accession>